<dbReference type="AlphaFoldDB" id="A0A5A7TY43"/>
<dbReference type="InterPro" id="IPR000953">
    <property type="entry name" value="Chromo/chromo_shadow_dom"/>
</dbReference>
<gene>
    <name evidence="4" type="ORF">E5676_scaffold298G00690</name>
    <name evidence="3" type="ORF">E6C27_scaffold230G00590</name>
</gene>
<dbReference type="InterPro" id="IPR016197">
    <property type="entry name" value="Chromo-like_dom_sf"/>
</dbReference>
<name>A0A5A7TY43_CUCMM</name>
<organism evidence="3 5">
    <name type="scientific">Cucumis melo var. makuwa</name>
    <name type="common">Oriental melon</name>
    <dbReference type="NCBI Taxonomy" id="1194695"/>
    <lineage>
        <taxon>Eukaryota</taxon>
        <taxon>Viridiplantae</taxon>
        <taxon>Streptophyta</taxon>
        <taxon>Embryophyta</taxon>
        <taxon>Tracheophyta</taxon>
        <taxon>Spermatophyta</taxon>
        <taxon>Magnoliopsida</taxon>
        <taxon>eudicotyledons</taxon>
        <taxon>Gunneridae</taxon>
        <taxon>Pentapetalae</taxon>
        <taxon>rosids</taxon>
        <taxon>fabids</taxon>
        <taxon>Cucurbitales</taxon>
        <taxon>Cucurbitaceae</taxon>
        <taxon>Benincaseae</taxon>
        <taxon>Cucumis</taxon>
    </lineage>
</organism>
<accession>A0A5A7TY43</accession>
<dbReference type="SUPFAM" id="SSF54160">
    <property type="entry name" value="Chromo domain-like"/>
    <property type="match status" value="1"/>
</dbReference>
<dbReference type="Proteomes" id="UP000321393">
    <property type="component" value="Unassembled WGS sequence"/>
</dbReference>
<evidence type="ECO:0000313" key="4">
    <source>
        <dbReference type="EMBL" id="TYK03252.1"/>
    </source>
</evidence>
<evidence type="ECO:0000256" key="1">
    <source>
        <dbReference type="SAM" id="MobiDB-lite"/>
    </source>
</evidence>
<evidence type="ECO:0000313" key="6">
    <source>
        <dbReference type="Proteomes" id="UP000321947"/>
    </source>
</evidence>
<dbReference type="Proteomes" id="UP000321947">
    <property type="component" value="Unassembled WGS sequence"/>
</dbReference>
<feature type="domain" description="Chromo" evidence="2">
    <location>
        <begin position="13"/>
        <end position="47"/>
    </location>
</feature>
<dbReference type="PROSITE" id="PS50013">
    <property type="entry name" value="CHROMO_2"/>
    <property type="match status" value="1"/>
</dbReference>
<protein>
    <submittedName>
        <fullName evidence="3 4">F-box/LRR-repeat protein 9</fullName>
    </submittedName>
</protein>
<sequence>MPLALIQEFEQQVEPEAISRIRWNNELGANKWLVKWKGQHDSEATWQFVYAMNQQYPSFHLGDKVSFEPDGIVRPPIIHAYRRRGKKENNQDDSIANDDK</sequence>
<evidence type="ECO:0000313" key="5">
    <source>
        <dbReference type="Proteomes" id="UP000321393"/>
    </source>
</evidence>
<evidence type="ECO:0000313" key="3">
    <source>
        <dbReference type="EMBL" id="KAA0046896.1"/>
    </source>
</evidence>
<proteinExistence type="predicted"/>
<dbReference type="EMBL" id="SSTD01015292">
    <property type="protein sequence ID" value="TYK03252.1"/>
    <property type="molecule type" value="Genomic_DNA"/>
</dbReference>
<dbReference type="OrthoDB" id="5554229at2759"/>
<feature type="region of interest" description="Disordered" evidence="1">
    <location>
        <begin position="78"/>
        <end position="100"/>
    </location>
</feature>
<dbReference type="EMBL" id="SSTE01013576">
    <property type="protein sequence ID" value="KAA0046896.1"/>
    <property type="molecule type" value="Genomic_DNA"/>
</dbReference>
<reference evidence="5 6" key="1">
    <citation type="submission" date="2019-08" db="EMBL/GenBank/DDBJ databases">
        <title>Draft genome sequences of two oriental melons (Cucumis melo L. var makuwa).</title>
        <authorList>
            <person name="Kwon S.-Y."/>
        </authorList>
    </citation>
    <scope>NUCLEOTIDE SEQUENCE [LARGE SCALE GENOMIC DNA]</scope>
    <source>
        <strain evidence="6">cv. Chang Bougi</strain>
        <strain evidence="5">cv. SW 3</strain>
        <tissue evidence="3">Leaf</tissue>
    </source>
</reference>
<evidence type="ECO:0000259" key="2">
    <source>
        <dbReference type="PROSITE" id="PS50013"/>
    </source>
</evidence>
<comment type="caution">
    <text evidence="3">The sequence shown here is derived from an EMBL/GenBank/DDBJ whole genome shotgun (WGS) entry which is preliminary data.</text>
</comment>